<dbReference type="RefSeq" id="YP_009540963.1">
    <property type="nucleotide sequence ID" value="NC_039969.1"/>
</dbReference>
<gene>
    <name evidence="9 10" type="primary">psaM</name>
</gene>
<dbReference type="GO" id="GO:0015979">
    <property type="term" value="P:photosynthesis"/>
    <property type="evidence" value="ECO:0007669"/>
    <property type="project" value="UniProtKB-UniRule"/>
</dbReference>
<reference evidence="10" key="1">
    <citation type="journal article" date="2018" name="Sci. Rep.">
        <title>Dynamic evolution of inverted repeats in Euglenophyta plastid genomes.</title>
        <authorList>
            <person name="Karnkowska A."/>
            <person name="Bennett M.S."/>
            <person name="Triemer R.E."/>
        </authorList>
    </citation>
    <scope>NUCLEOTIDE SEQUENCE</scope>
</reference>
<name>A0A3G3LLE4_9EUGL</name>
<evidence type="ECO:0000313" key="10">
    <source>
        <dbReference type="EMBL" id="AYQ93528.1"/>
    </source>
</evidence>
<dbReference type="GO" id="GO:0009522">
    <property type="term" value="C:photosystem I"/>
    <property type="evidence" value="ECO:0007669"/>
    <property type="project" value="UniProtKB-KW"/>
</dbReference>
<dbReference type="GO" id="GO:0009535">
    <property type="term" value="C:chloroplast thylakoid membrane"/>
    <property type="evidence" value="ECO:0007669"/>
    <property type="project" value="UniProtKB-SubCell"/>
</dbReference>
<evidence type="ECO:0000256" key="2">
    <source>
        <dbReference type="ARBA" id="ARBA00022531"/>
    </source>
</evidence>
<dbReference type="GeneID" id="38462454"/>
<evidence type="ECO:0000256" key="3">
    <source>
        <dbReference type="ARBA" id="ARBA00022640"/>
    </source>
</evidence>
<evidence type="ECO:0000256" key="1">
    <source>
        <dbReference type="ARBA" id="ARBA00022528"/>
    </source>
</evidence>
<sequence>MGISTSQVFMALIIALIPGFFALQLLKALYKL</sequence>
<evidence type="ECO:0000256" key="7">
    <source>
        <dbReference type="ARBA" id="ARBA00023078"/>
    </source>
</evidence>
<keyword evidence="7 9" id="KW-0793">Thylakoid</keyword>
<keyword evidence="5 9" id="KW-0603">Photosystem I</keyword>
<evidence type="ECO:0000256" key="5">
    <source>
        <dbReference type="ARBA" id="ARBA00022836"/>
    </source>
</evidence>
<keyword evidence="1 10" id="KW-0150">Chloroplast</keyword>
<dbReference type="InterPro" id="IPR010010">
    <property type="entry name" value="PSI_PsaM"/>
</dbReference>
<protein>
    <recommendedName>
        <fullName evidence="9">Photosystem I reaction center subunit XII</fullName>
    </recommendedName>
    <alternativeName>
        <fullName evidence="9">PSI-M</fullName>
    </alternativeName>
</protein>
<dbReference type="EMBL" id="MH898670">
    <property type="protein sequence ID" value="AYQ93528.1"/>
    <property type="molecule type" value="Genomic_DNA"/>
</dbReference>
<keyword evidence="6 9" id="KW-1133">Transmembrane helix</keyword>
<dbReference type="Pfam" id="PF07465">
    <property type="entry name" value="PsaM"/>
    <property type="match status" value="1"/>
</dbReference>
<dbReference type="NCBIfam" id="TIGR03053">
    <property type="entry name" value="PS_I_psaM"/>
    <property type="match status" value="1"/>
</dbReference>
<dbReference type="InterPro" id="IPR037279">
    <property type="entry name" value="PSI_PsaM_sf"/>
</dbReference>
<comment type="subcellular location">
    <subcellularLocation>
        <location evidence="9">Plastid</location>
        <location evidence="9">Chloroplast thylakoid membrane</location>
        <topology evidence="9">Single-pass membrane protein</topology>
    </subcellularLocation>
</comment>
<feature type="transmembrane region" description="Helical" evidence="9">
    <location>
        <begin position="6"/>
        <end position="26"/>
    </location>
</feature>
<keyword evidence="3 10" id="KW-0934">Plastid</keyword>
<comment type="similarity">
    <text evidence="9">Belongs to the PsaM family.</text>
</comment>
<evidence type="ECO:0000256" key="9">
    <source>
        <dbReference type="HAMAP-Rule" id="MF_00828"/>
    </source>
</evidence>
<evidence type="ECO:0000256" key="8">
    <source>
        <dbReference type="ARBA" id="ARBA00023136"/>
    </source>
</evidence>
<organism evidence="10">
    <name type="scientific">Discoplastis spathirhyncha</name>
    <dbReference type="NCBI Taxonomy" id="215771"/>
    <lineage>
        <taxon>Eukaryota</taxon>
        <taxon>Discoba</taxon>
        <taxon>Euglenozoa</taxon>
        <taxon>Euglenida</taxon>
        <taxon>Spirocuta</taxon>
        <taxon>Euglenophyceae</taxon>
        <taxon>Euglenales</taxon>
        <taxon>Phacaceae</taxon>
        <taxon>Discoplastis</taxon>
    </lineage>
</organism>
<geneLocation type="chloroplast" evidence="10"/>
<dbReference type="SUPFAM" id="SSF81548">
    <property type="entry name" value="Subunit XII of photosystem I reaction centre, PsaM"/>
    <property type="match status" value="1"/>
</dbReference>
<keyword evidence="8 9" id="KW-0472">Membrane</keyword>
<accession>A0A3G3LLE4</accession>
<dbReference type="HAMAP" id="MF_00828">
    <property type="entry name" value="PSI_PsaM"/>
    <property type="match status" value="1"/>
</dbReference>
<evidence type="ECO:0000256" key="4">
    <source>
        <dbReference type="ARBA" id="ARBA00022692"/>
    </source>
</evidence>
<evidence type="ECO:0000256" key="6">
    <source>
        <dbReference type="ARBA" id="ARBA00022989"/>
    </source>
</evidence>
<proteinExistence type="inferred from homology"/>
<dbReference type="AlphaFoldDB" id="A0A3G3LLE4"/>
<keyword evidence="2 9" id="KW-0602">Photosynthesis</keyword>
<keyword evidence="4 9" id="KW-0812">Transmembrane</keyword>